<organism evidence="1 2">
    <name type="scientific">Fimbriiglobus ruber</name>
    <dbReference type="NCBI Taxonomy" id="1908690"/>
    <lineage>
        <taxon>Bacteria</taxon>
        <taxon>Pseudomonadati</taxon>
        <taxon>Planctomycetota</taxon>
        <taxon>Planctomycetia</taxon>
        <taxon>Gemmatales</taxon>
        <taxon>Gemmataceae</taxon>
        <taxon>Fimbriiglobus</taxon>
    </lineage>
</organism>
<gene>
    <name evidence="1" type="ORF">FRUB_07441</name>
</gene>
<dbReference type="Proteomes" id="UP000214646">
    <property type="component" value="Unassembled WGS sequence"/>
</dbReference>
<sequence>MSSEDAIKLYNRFGFTSLTPRPLQDADQNNDLFIVMAKRII</sequence>
<evidence type="ECO:0000313" key="1">
    <source>
        <dbReference type="EMBL" id="OWK38321.1"/>
    </source>
</evidence>
<reference evidence="2" key="1">
    <citation type="submission" date="2017-06" db="EMBL/GenBank/DDBJ databases">
        <title>Genome analysis of Fimbriiglobus ruber SP5, the first member of the order Planctomycetales with confirmed chitinolytic capability.</title>
        <authorList>
            <person name="Ravin N.V."/>
            <person name="Rakitin A.L."/>
            <person name="Ivanova A.A."/>
            <person name="Beletsky A.V."/>
            <person name="Kulichevskaya I.S."/>
            <person name="Mardanov A.V."/>
            <person name="Dedysh S.N."/>
        </authorList>
    </citation>
    <scope>NUCLEOTIDE SEQUENCE [LARGE SCALE GENOMIC DNA]</scope>
    <source>
        <strain evidence="2">SP5</strain>
    </source>
</reference>
<proteinExistence type="predicted"/>
<dbReference type="EMBL" id="NIDE01000014">
    <property type="protein sequence ID" value="OWK38321.1"/>
    <property type="molecule type" value="Genomic_DNA"/>
</dbReference>
<protein>
    <recommendedName>
        <fullName evidence="3">Acetyltransferase</fullName>
    </recommendedName>
</protein>
<dbReference type="AlphaFoldDB" id="A0A225D9T6"/>
<comment type="caution">
    <text evidence="1">The sequence shown here is derived from an EMBL/GenBank/DDBJ whole genome shotgun (WGS) entry which is preliminary data.</text>
</comment>
<accession>A0A225D9T6</accession>
<evidence type="ECO:0008006" key="3">
    <source>
        <dbReference type="Google" id="ProtNLM"/>
    </source>
</evidence>
<name>A0A225D9T6_9BACT</name>
<evidence type="ECO:0000313" key="2">
    <source>
        <dbReference type="Proteomes" id="UP000214646"/>
    </source>
</evidence>
<keyword evidence="2" id="KW-1185">Reference proteome</keyword>